<dbReference type="Gene3D" id="3.30.470.20">
    <property type="entry name" value="ATP-grasp fold, B domain"/>
    <property type="match status" value="1"/>
</dbReference>
<evidence type="ECO:0000313" key="5">
    <source>
        <dbReference type="EMBL" id="GGX62032.1"/>
    </source>
</evidence>
<dbReference type="CDD" id="cd04301">
    <property type="entry name" value="NAT_SF"/>
    <property type="match status" value="1"/>
</dbReference>
<evidence type="ECO:0000256" key="1">
    <source>
        <dbReference type="ARBA" id="ARBA00022598"/>
    </source>
</evidence>
<dbReference type="InterPro" id="IPR016102">
    <property type="entry name" value="Succinyl-CoA_synth-like"/>
</dbReference>
<comment type="caution">
    <text evidence="5">The sequence shown here is derived from an EMBL/GenBank/DDBJ whole genome shotgun (WGS) entry which is preliminary data.</text>
</comment>
<name>A0A918KFM8_9GAMM</name>
<dbReference type="Proteomes" id="UP000626148">
    <property type="component" value="Unassembled WGS sequence"/>
</dbReference>
<keyword evidence="2" id="KW-0547">Nucleotide-binding</keyword>
<organism evidence="5 6">
    <name type="scientific">Saccharospirillum salsuginis</name>
    <dbReference type="NCBI Taxonomy" id="418750"/>
    <lineage>
        <taxon>Bacteria</taxon>
        <taxon>Pseudomonadati</taxon>
        <taxon>Pseudomonadota</taxon>
        <taxon>Gammaproteobacteria</taxon>
        <taxon>Oceanospirillales</taxon>
        <taxon>Saccharospirillaceae</taxon>
        <taxon>Saccharospirillum</taxon>
    </lineage>
</organism>
<protein>
    <submittedName>
        <fullName evidence="5">GCN5 family N-acetyltransferase</fullName>
    </submittedName>
</protein>
<evidence type="ECO:0000259" key="4">
    <source>
        <dbReference type="PROSITE" id="PS51186"/>
    </source>
</evidence>
<dbReference type="Gene3D" id="3.40.50.720">
    <property type="entry name" value="NAD(P)-binding Rossmann-like Domain"/>
    <property type="match status" value="1"/>
</dbReference>
<dbReference type="InterPro" id="IPR013815">
    <property type="entry name" value="ATP_grasp_subdomain_1"/>
</dbReference>
<keyword evidence="1" id="KW-0436">Ligase</keyword>
<proteinExistence type="predicted"/>
<dbReference type="InterPro" id="IPR000182">
    <property type="entry name" value="GNAT_dom"/>
</dbReference>
<dbReference type="Pfam" id="PF00583">
    <property type="entry name" value="Acetyltransf_1"/>
    <property type="match status" value="1"/>
</dbReference>
<dbReference type="Pfam" id="PF13607">
    <property type="entry name" value="Succ_CoA_lig"/>
    <property type="match status" value="1"/>
</dbReference>
<dbReference type="PROSITE" id="PS51186">
    <property type="entry name" value="GNAT"/>
    <property type="match status" value="1"/>
</dbReference>
<evidence type="ECO:0000256" key="2">
    <source>
        <dbReference type="ARBA" id="ARBA00022741"/>
    </source>
</evidence>
<dbReference type="InterPro" id="IPR051538">
    <property type="entry name" value="Acyl-CoA_Synth/Transferase"/>
</dbReference>
<reference evidence="5" key="2">
    <citation type="submission" date="2020-09" db="EMBL/GenBank/DDBJ databases">
        <authorList>
            <person name="Sun Q."/>
            <person name="Kim S."/>
        </authorList>
    </citation>
    <scope>NUCLEOTIDE SEQUENCE</scope>
    <source>
        <strain evidence="5">KCTC 22169</strain>
    </source>
</reference>
<dbReference type="GO" id="GO:0016874">
    <property type="term" value="F:ligase activity"/>
    <property type="evidence" value="ECO:0007669"/>
    <property type="project" value="UniProtKB-KW"/>
</dbReference>
<dbReference type="InterPro" id="IPR016181">
    <property type="entry name" value="Acyl_CoA_acyltransferase"/>
</dbReference>
<evidence type="ECO:0000256" key="3">
    <source>
        <dbReference type="ARBA" id="ARBA00022840"/>
    </source>
</evidence>
<dbReference type="Pfam" id="PF13380">
    <property type="entry name" value="CoA_binding_2"/>
    <property type="match status" value="1"/>
</dbReference>
<dbReference type="InterPro" id="IPR036291">
    <property type="entry name" value="NAD(P)-bd_dom_sf"/>
</dbReference>
<gene>
    <name evidence="5" type="ORF">GCM10007392_32360</name>
</gene>
<accession>A0A918KFM8</accession>
<dbReference type="Pfam" id="PF13549">
    <property type="entry name" value="ATP-grasp_5"/>
    <property type="match status" value="1"/>
</dbReference>
<dbReference type="Gene3D" id="3.40.630.30">
    <property type="match status" value="1"/>
</dbReference>
<dbReference type="InterPro" id="IPR032875">
    <property type="entry name" value="Succ_CoA_lig_flav_dom"/>
</dbReference>
<dbReference type="RefSeq" id="WP_189610564.1">
    <property type="nucleotide sequence ID" value="NZ_BMXR01000008.1"/>
</dbReference>
<dbReference type="GO" id="GO:0016747">
    <property type="term" value="F:acyltransferase activity, transferring groups other than amino-acyl groups"/>
    <property type="evidence" value="ECO:0007669"/>
    <property type="project" value="InterPro"/>
</dbReference>
<dbReference type="Gene3D" id="3.30.1490.20">
    <property type="entry name" value="ATP-grasp fold, A domain"/>
    <property type="match status" value="1"/>
</dbReference>
<dbReference type="PANTHER" id="PTHR43334">
    <property type="entry name" value="ACETATE--COA LIGASE [ADP-FORMING]"/>
    <property type="match status" value="1"/>
</dbReference>
<dbReference type="SUPFAM" id="SSF55729">
    <property type="entry name" value="Acyl-CoA N-acyltransferases (Nat)"/>
    <property type="match status" value="1"/>
</dbReference>
<dbReference type="AlphaFoldDB" id="A0A918KFM8"/>
<dbReference type="SUPFAM" id="SSF51735">
    <property type="entry name" value="NAD(P)-binding Rossmann-fold domains"/>
    <property type="match status" value="1"/>
</dbReference>
<dbReference type="PANTHER" id="PTHR43334:SF1">
    <property type="entry name" value="3-HYDROXYPROPIONATE--COA LIGASE [ADP-FORMING]"/>
    <property type="match status" value="1"/>
</dbReference>
<dbReference type="SUPFAM" id="SSF52210">
    <property type="entry name" value="Succinyl-CoA synthetase domains"/>
    <property type="match status" value="2"/>
</dbReference>
<evidence type="ECO:0000313" key="6">
    <source>
        <dbReference type="Proteomes" id="UP000626148"/>
    </source>
</evidence>
<dbReference type="GO" id="GO:0005524">
    <property type="term" value="F:ATP binding"/>
    <property type="evidence" value="ECO:0007669"/>
    <property type="project" value="UniProtKB-KW"/>
</dbReference>
<keyword evidence="3" id="KW-0067">ATP-binding</keyword>
<sequence length="894" mass="100152">MSRVSPLHPDFGGTMPDLSSFFQPKSIAVLGASERPGSMGSVVTQNLKQAGFPNPIYAINLKGYKSVYGYPCYRYVRQVPDTIDLAVICLPPETLLRVLRQLARHGIRAVIILTGGLSRRLSLGQRRNDQIERLARELNIRILGPNCLGVLVPDEHLNASFTHIDALPGRSAYVGHSAALGSALLDWAGARGIGFSHFLTTGASADLRISDVIDYLSTDRRVRAILVHLEQIRDANRLLIALRAAARSKKVLAIRTQAQESLPPGLTDRRAVDDEYFNRAGVLQVDSVDGLFSGLEILSRSRPLHRANLAIVSNGLGTAMLARRQLDELGGEGAPIERLKDQLEDLWYSDETGYNPAVLPPEANGEDYVRLLRILEKDPAIGGILVIHSPNQRSDSSEVATHLLPYIRRSRRMILTCFLGGVSIVEARKTFDDAGLLNFDSPNDAVEAYFTLARHQVAQDRLRETPTSMALGFKPDRDQGEQLFRQAREQRRTYFTWAEARMLMRLYGFNLVDSTFGVDFDRVVERLTPRYFPASLRLVHEDYCFPFAYNENPSERWRGVRIELADPEALHTARRELEEEKAERFPDSRILGWGVQPMRRKIDNLQFSMGMTRDEDYGPLIIFGEGGSRADMLADRQVALPPLNSTLASQMIMRSHSYEVLAERSDDLATDMAHLVRALKALAQMVTDLPELAGLEANVLLQPGEGLLVLGVAACLGEPQRPALNPYPSEWVETAQLRGERTVLIRPIRGEDEPALKAFYSGFDAESLRLRFFGSRLHFEHRELATLCQIDYRREMVFVALADHTIVAEMRLWTDVNTNTMEFAIMVASSHQGTGLSTHLMHKTIDYARSQGVDRIIADVLPENYPMLALGRYFDFSAEHDEEGVVHLSLPLDH</sequence>
<dbReference type="Gene3D" id="3.40.50.261">
    <property type="entry name" value="Succinyl-CoA synthetase domains"/>
    <property type="match status" value="2"/>
</dbReference>
<dbReference type="InterPro" id="IPR003781">
    <property type="entry name" value="CoA-bd"/>
</dbReference>
<feature type="domain" description="N-acetyltransferase" evidence="4">
    <location>
        <begin position="743"/>
        <end position="893"/>
    </location>
</feature>
<dbReference type="EMBL" id="BMXR01000008">
    <property type="protein sequence ID" value="GGX62032.1"/>
    <property type="molecule type" value="Genomic_DNA"/>
</dbReference>
<reference evidence="5" key="1">
    <citation type="journal article" date="2014" name="Int. J. Syst. Evol. Microbiol.">
        <title>Complete genome sequence of Corynebacterium casei LMG S-19264T (=DSM 44701T), isolated from a smear-ripened cheese.</title>
        <authorList>
            <consortium name="US DOE Joint Genome Institute (JGI-PGF)"/>
            <person name="Walter F."/>
            <person name="Albersmeier A."/>
            <person name="Kalinowski J."/>
            <person name="Ruckert C."/>
        </authorList>
    </citation>
    <scope>NUCLEOTIDE SEQUENCE</scope>
    <source>
        <strain evidence="5">KCTC 22169</strain>
    </source>
</reference>
<keyword evidence="6" id="KW-1185">Reference proteome</keyword>
<dbReference type="SUPFAM" id="SSF56059">
    <property type="entry name" value="Glutathione synthetase ATP-binding domain-like"/>
    <property type="match status" value="1"/>
</dbReference>
<dbReference type="SMART" id="SM00881">
    <property type="entry name" value="CoA_binding"/>
    <property type="match status" value="1"/>
</dbReference>